<organism evidence="2 3">
    <name type="scientific">Aythya fuligula</name>
    <name type="common">Tufted duck</name>
    <name type="synonym">Anas fuligula</name>
    <dbReference type="NCBI Taxonomy" id="219594"/>
    <lineage>
        <taxon>Eukaryota</taxon>
        <taxon>Metazoa</taxon>
        <taxon>Chordata</taxon>
        <taxon>Craniata</taxon>
        <taxon>Vertebrata</taxon>
        <taxon>Euteleostomi</taxon>
        <taxon>Archelosauria</taxon>
        <taxon>Archosauria</taxon>
        <taxon>Dinosauria</taxon>
        <taxon>Saurischia</taxon>
        <taxon>Theropoda</taxon>
        <taxon>Coelurosauria</taxon>
        <taxon>Aves</taxon>
        <taxon>Neognathae</taxon>
        <taxon>Galloanserae</taxon>
        <taxon>Anseriformes</taxon>
        <taxon>Anatidae</taxon>
        <taxon>Aythyinae</taxon>
        <taxon>Aythya</taxon>
    </lineage>
</organism>
<evidence type="ECO:0000256" key="1">
    <source>
        <dbReference type="SAM" id="MobiDB-lite"/>
    </source>
</evidence>
<feature type="region of interest" description="Disordered" evidence="1">
    <location>
        <begin position="1"/>
        <end position="22"/>
    </location>
</feature>
<proteinExistence type="predicted"/>
<dbReference type="InParanoid" id="A0A6J3CM57"/>
<gene>
    <name evidence="3" type="primary">LOC116486388</name>
</gene>
<protein>
    <submittedName>
        <fullName evidence="3">Uncharacterized protein LOC116486388</fullName>
    </submittedName>
</protein>
<dbReference type="Pfam" id="PF15546">
    <property type="entry name" value="DUF4653"/>
    <property type="match status" value="1"/>
</dbReference>
<evidence type="ECO:0000313" key="3">
    <source>
        <dbReference type="RefSeq" id="XP_032038483.1"/>
    </source>
</evidence>
<accession>A0A6J3CM57</accession>
<evidence type="ECO:0000313" key="2">
    <source>
        <dbReference type="Proteomes" id="UP000504639"/>
    </source>
</evidence>
<dbReference type="InterPro" id="IPR027812">
    <property type="entry name" value="DUF4653"/>
</dbReference>
<dbReference type="AlphaFoldDB" id="A0A6J3CM57"/>
<dbReference type="GeneID" id="116486388"/>
<reference evidence="3" key="1">
    <citation type="submission" date="2025-08" db="UniProtKB">
        <authorList>
            <consortium name="RefSeq"/>
        </authorList>
    </citation>
    <scope>IDENTIFICATION</scope>
    <source>
        <tissue evidence="3">Lung</tissue>
    </source>
</reference>
<keyword evidence="2" id="KW-1185">Reference proteome</keyword>
<dbReference type="RefSeq" id="XP_032038483.1">
    <property type="nucleotide sequence ID" value="XM_032182592.1"/>
</dbReference>
<dbReference type="PANTHER" id="PTHR35673:SF1">
    <property type="entry name" value="UPF0500 PROTEIN C1ORF216"/>
    <property type="match status" value="1"/>
</dbReference>
<name>A0A6J3CM57_AYTFU</name>
<dbReference type="PANTHER" id="PTHR35673">
    <property type="entry name" value="UPF0500 PROTEIN C1ORF216"/>
    <property type="match status" value="1"/>
</dbReference>
<sequence>MAEKADVIPRDEEKIQNNSKEDPFPTCDVVTASPGCPASLVLASLNEDKGSSVVPERLSVLSSKAVAQAKALAGPEIISGSQAQSRASGLAKYQLTAVNTPAGGSLYPLAVCKLKPVDITSLHSKSLCCDCNQDLEVPHPPEVSKVAGELPEAVKNLRCCHMQCASTQYAGSGTKGIVAPCSLGLAIWMKTTKVMETLENKKKEEKEKYRLQLAMYRRLLLLRSIRSLHKQLEQQQSRLQECYGMVINTKKEVLKHIHSTLPSPSP</sequence>
<dbReference type="KEGG" id="aful:116486388"/>
<dbReference type="Proteomes" id="UP000504639">
    <property type="component" value="Chromosome 2"/>
</dbReference>